<name>A0A915Z090_9GLOM</name>
<protein>
    <submittedName>
        <fullName evidence="1">Uncharacterized protein</fullName>
    </submittedName>
</protein>
<organism evidence="1 2">
    <name type="scientific">Rhizophagus irregularis</name>
    <dbReference type="NCBI Taxonomy" id="588596"/>
    <lineage>
        <taxon>Eukaryota</taxon>
        <taxon>Fungi</taxon>
        <taxon>Fungi incertae sedis</taxon>
        <taxon>Mucoromycota</taxon>
        <taxon>Glomeromycotina</taxon>
        <taxon>Glomeromycetes</taxon>
        <taxon>Glomerales</taxon>
        <taxon>Glomeraceae</taxon>
        <taxon>Rhizophagus</taxon>
    </lineage>
</organism>
<dbReference type="OrthoDB" id="2321879at2759"/>
<gene>
    <name evidence="1" type="ORF">CHRIB12_LOCUS6345</name>
</gene>
<accession>A0A915Z090</accession>
<reference evidence="1" key="1">
    <citation type="submission" date="2020-05" db="EMBL/GenBank/DDBJ databases">
        <authorList>
            <person name="Rincon C."/>
            <person name="Sanders R I."/>
            <person name="Robbins C."/>
            <person name="Chaturvedi A."/>
        </authorList>
    </citation>
    <scope>NUCLEOTIDE SEQUENCE</scope>
    <source>
        <strain evidence="1">CHB12</strain>
    </source>
</reference>
<dbReference type="EMBL" id="CAGKOT010000010">
    <property type="protein sequence ID" value="CAB5356454.1"/>
    <property type="molecule type" value="Genomic_DNA"/>
</dbReference>
<proteinExistence type="predicted"/>
<dbReference type="VEuPathDB" id="FungiDB:RhiirFUN_024418"/>
<comment type="caution">
    <text evidence="1">The sequence shown here is derived from an EMBL/GenBank/DDBJ whole genome shotgun (WGS) entry which is preliminary data.</text>
</comment>
<dbReference type="AlphaFoldDB" id="A0A915Z090"/>
<evidence type="ECO:0000313" key="1">
    <source>
        <dbReference type="EMBL" id="CAB5356454.1"/>
    </source>
</evidence>
<evidence type="ECO:0000313" key="2">
    <source>
        <dbReference type="Proteomes" id="UP000684084"/>
    </source>
</evidence>
<sequence>MKAGRRHYTVKTLIDTSSNVNIISKSLTDKLGEKYGKHQKYKKAKNSLGTIWCLDLSFYYNGKDRLVGSSDKILNDFEVIKKPKADLVLGLP</sequence>
<dbReference type="Proteomes" id="UP000684084">
    <property type="component" value="Unassembled WGS sequence"/>
</dbReference>